<dbReference type="AlphaFoldDB" id="A0A9D1LTG6"/>
<accession>A0A9D1LTG6</accession>
<name>A0A9D1LTG6_9FIRM</name>
<organism evidence="1 2">
    <name type="scientific">Candidatus Fimadaptatus faecigallinarum</name>
    <dbReference type="NCBI Taxonomy" id="2840814"/>
    <lineage>
        <taxon>Bacteria</taxon>
        <taxon>Bacillati</taxon>
        <taxon>Bacillota</taxon>
        <taxon>Clostridia</taxon>
        <taxon>Eubacteriales</taxon>
        <taxon>Candidatus Fimadaptatus</taxon>
    </lineage>
</organism>
<comment type="caution">
    <text evidence="1">The sequence shown here is derived from an EMBL/GenBank/DDBJ whole genome shotgun (WGS) entry which is preliminary data.</text>
</comment>
<dbReference type="SUPFAM" id="SSF53474">
    <property type="entry name" value="alpha/beta-Hydrolases"/>
    <property type="match status" value="1"/>
</dbReference>
<dbReference type="Proteomes" id="UP000824123">
    <property type="component" value="Unassembled WGS sequence"/>
</dbReference>
<gene>
    <name evidence="1" type="ORF">IAC59_10575</name>
</gene>
<sequence>MYWRGDVPLTVAPFNAVDNLVLSQLAYTSFDGVKRDRLGAMARARLRPGDVQGNDRQLLELLATSRRLGVARVRRAVEQLDEERQMQFGALTLELDDGTACVVFRGTDATLIGWKEDLNMSFADEIPSQAEAVRYLNDSTRDTRRPLRVMGHSKGGNLAVYSSVKCRPEVRRRIIAVYNNDGPGLSERAMAEPGYARIERRIQTFLPQSSVVGILLGTAERYKVVHAEGTLGIVQHDPYAWQVRRGCFEYEPGLRRTSLLVDRTIRDWLGGMTPERRKEFVDAVYDVLHATNARTLDEIAAAWPRNSMAIISALSQLDPEKRRHVHAAIGGLISAYARNRFAPGDDSATKPDETTPPEK</sequence>
<evidence type="ECO:0000313" key="1">
    <source>
        <dbReference type="EMBL" id="HIU47681.1"/>
    </source>
</evidence>
<dbReference type="Pfam" id="PF11187">
    <property type="entry name" value="Mbeg1-like"/>
    <property type="match status" value="1"/>
</dbReference>
<protein>
    <submittedName>
        <fullName evidence="1">DUF2974 domain-containing protein</fullName>
    </submittedName>
</protein>
<dbReference type="InterPro" id="IPR024499">
    <property type="entry name" value="Mbeg1-like"/>
</dbReference>
<reference evidence="1" key="2">
    <citation type="journal article" date="2021" name="PeerJ">
        <title>Extensive microbial diversity within the chicken gut microbiome revealed by metagenomics and culture.</title>
        <authorList>
            <person name="Gilroy R."/>
            <person name="Ravi A."/>
            <person name="Getino M."/>
            <person name="Pursley I."/>
            <person name="Horton D.L."/>
            <person name="Alikhan N.F."/>
            <person name="Baker D."/>
            <person name="Gharbi K."/>
            <person name="Hall N."/>
            <person name="Watson M."/>
            <person name="Adriaenssens E.M."/>
            <person name="Foster-Nyarko E."/>
            <person name="Jarju S."/>
            <person name="Secka A."/>
            <person name="Antonio M."/>
            <person name="Oren A."/>
            <person name="Chaudhuri R.R."/>
            <person name="La Ragione R."/>
            <person name="Hildebrand F."/>
            <person name="Pallen M.J."/>
        </authorList>
    </citation>
    <scope>NUCLEOTIDE SEQUENCE</scope>
    <source>
        <strain evidence="1">ChiSxjej2B14-8506</strain>
    </source>
</reference>
<reference evidence="1" key="1">
    <citation type="submission" date="2020-10" db="EMBL/GenBank/DDBJ databases">
        <authorList>
            <person name="Gilroy R."/>
        </authorList>
    </citation>
    <scope>NUCLEOTIDE SEQUENCE</scope>
    <source>
        <strain evidence="1">ChiSxjej2B14-8506</strain>
    </source>
</reference>
<evidence type="ECO:0000313" key="2">
    <source>
        <dbReference type="Proteomes" id="UP000824123"/>
    </source>
</evidence>
<proteinExistence type="predicted"/>
<dbReference type="EMBL" id="DVNK01000063">
    <property type="protein sequence ID" value="HIU47681.1"/>
    <property type="molecule type" value="Genomic_DNA"/>
</dbReference>
<dbReference type="InterPro" id="IPR029058">
    <property type="entry name" value="AB_hydrolase_fold"/>
</dbReference>